<dbReference type="InterPro" id="IPR035960">
    <property type="entry name" value="Secretoglobin_sf"/>
</dbReference>
<evidence type="ECO:0000256" key="2">
    <source>
        <dbReference type="ARBA" id="ARBA00020696"/>
    </source>
</evidence>
<feature type="chain" id="PRO_5034874588" description="Uteroglobin" evidence="9">
    <location>
        <begin position="22"/>
        <end position="90"/>
    </location>
</feature>
<dbReference type="InterPro" id="IPR016126">
    <property type="entry name" value="Secretoglobin"/>
</dbReference>
<evidence type="ECO:0000256" key="5">
    <source>
        <dbReference type="ARBA" id="ARBA00023005"/>
    </source>
</evidence>
<organism evidence="10 11">
    <name type="scientific">Hipposideros armiger</name>
    <name type="common">Great Himalayan leaf-nosed bat</name>
    <dbReference type="NCBI Taxonomy" id="186990"/>
    <lineage>
        <taxon>Eukaryota</taxon>
        <taxon>Metazoa</taxon>
        <taxon>Chordata</taxon>
        <taxon>Craniata</taxon>
        <taxon>Vertebrata</taxon>
        <taxon>Euteleostomi</taxon>
        <taxon>Mammalia</taxon>
        <taxon>Eutheria</taxon>
        <taxon>Laurasiatheria</taxon>
        <taxon>Chiroptera</taxon>
        <taxon>Yinpterochiroptera</taxon>
        <taxon>Rhinolophoidea</taxon>
        <taxon>Hipposideridae</taxon>
        <taxon>Hipposideros</taxon>
    </lineage>
</organism>
<gene>
    <name evidence="11" type="primary">LOC109377791</name>
</gene>
<dbReference type="PANTHER" id="PTHR11332">
    <property type="entry name" value="SECRETOGLOBIN FAMILY 1D"/>
    <property type="match status" value="1"/>
</dbReference>
<keyword evidence="4 9" id="KW-0732">Signal</keyword>
<dbReference type="SUPFAM" id="SSF48201">
    <property type="entry name" value="Uteroglobin-like"/>
    <property type="match status" value="1"/>
</dbReference>
<keyword evidence="3" id="KW-0964">Secreted</keyword>
<dbReference type="InterPro" id="IPR000329">
    <property type="entry name" value="Uteroglobin"/>
</dbReference>
<dbReference type="GO" id="GO:0019834">
    <property type="term" value="F:phospholipase A2 inhibitor activity"/>
    <property type="evidence" value="ECO:0007669"/>
    <property type="project" value="UniProtKB-KW"/>
</dbReference>
<dbReference type="GeneID" id="109377791"/>
<proteinExistence type="inferred from homology"/>
<keyword evidence="6" id="KW-1015">Disulfide bond</keyword>
<evidence type="ECO:0000256" key="3">
    <source>
        <dbReference type="ARBA" id="ARBA00022525"/>
    </source>
</evidence>
<feature type="signal peptide" evidence="9">
    <location>
        <begin position="1"/>
        <end position="21"/>
    </location>
</feature>
<dbReference type="Proteomes" id="UP000694851">
    <property type="component" value="Unplaced"/>
</dbReference>
<evidence type="ECO:0000256" key="8">
    <source>
        <dbReference type="ARBA" id="ARBA00038364"/>
    </source>
</evidence>
<dbReference type="AlphaFoldDB" id="A0A8B7QQ08"/>
<protein>
    <recommendedName>
        <fullName evidence="2">Uteroglobin</fullName>
    </recommendedName>
    <alternativeName>
        <fullName evidence="7">Secretoglobin family 1A member 1</fullName>
    </alternativeName>
</protein>
<comment type="similarity">
    <text evidence="8">Belongs to the secretoglobin family. Lipophilin subfamily.</text>
</comment>
<dbReference type="PANTHER" id="PTHR11332:SF6">
    <property type="entry name" value="SECRETOGLOBIN FAMILY 1D MEMBER 4"/>
    <property type="match status" value="1"/>
</dbReference>
<name>A0A8B7QQ08_HIPAR</name>
<evidence type="ECO:0000256" key="4">
    <source>
        <dbReference type="ARBA" id="ARBA00022729"/>
    </source>
</evidence>
<dbReference type="RefSeq" id="XP_019489798.1">
    <property type="nucleotide sequence ID" value="XM_019634253.1"/>
</dbReference>
<evidence type="ECO:0000256" key="1">
    <source>
        <dbReference type="ARBA" id="ARBA00004613"/>
    </source>
</evidence>
<evidence type="ECO:0000256" key="9">
    <source>
        <dbReference type="SAM" id="SignalP"/>
    </source>
</evidence>
<reference evidence="11" key="1">
    <citation type="submission" date="2025-08" db="UniProtKB">
        <authorList>
            <consortium name="RefSeq"/>
        </authorList>
    </citation>
    <scope>IDENTIFICATION</scope>
    <source>
        <tissue evidence="11">Muscle</tissue>
    </source>
</reference>
<dbReference type="GO" id="GO:0007165">
    <property type="term" value="P:signal transduction"/>
    <property type="evidence" value="ECO:0007669"/>
    <property type="project" value="InterPro"/>
</dbReference>
<sequence length="90" mass="9924">MRLAFPVLLVTLAFCCYEANAEACPSIVSELRSFLMGTVSEFKDILQSFNPPPEVVQAEVKVKQCIDGISLEDRLEIQNLLGEVVSTCKS</sequence>
<dbReference type="CDD" id="cd00633">
    <property type="entry name" value="Secretoglobin"/>
    <property type="match status" value="1"/>
</dbReference>
<dbReference type="OrthoDB" id="9535440at2759"/>
<dbReference type="KEGG" id="hai:109377791"/>
<keyword evidence="5" id="KW-0593">Phospholipase A2 inhibitor</keyword>
<keyword evidence="10" id="KW-1185">Reference proteome</keyword>
<comment type="subcellular location">
    <subcellularLocation>
        <location evidence="1">Secreted</location>
    </subcellularLocation>
</comment>
<dbReference type="SMART" id="SM00096">
    <property type="entry name" value="UTG"/>
    <property type="match status" value="1"/>
</dbReference>
<evidence type="ECO:0000313" key="11">
    <source>
        <dbReference type="RefSeq" id="XP_019489798.1"/>
    </source>
</evidence>
<accession>A0A8B7QQ08</accession>
<dbReference type="Pfam" id="PF01099">
    <property type="entry name" value="Uteroglobin"/>
    <property type="match status" value="1"/>
</dbReference>
<evidence type="ECO:0000256" key="6">
    <source>
        <dbReference type="ARBA" id="ARBA00023157"/>
    </source>
</evidence>
<dbReference type="GO" id="GO:0005615">
    <property type="term" value="C:extracellular space"/>
    <property type="evidence" value="ECO:0007669"/>
    <property type="project" value="TreeGrafter"/>
</dbReference>
<evidence type="ECO:0000313" key="10">
    <source>
        <dbReference type="Proteomes" id="UP000694851"/>
    </source>
</evidence>
<dbReference type="PRINTS" id="PR00486">
    <property type="entry name" value="UTEROGLOBIN"/>
</dbReference>
<evidence type="ECO:0000256" key="7">
    <source>
        <dbReference type="ARBA" id="ARBA00031712"/>
    </source>
</evidence>
<dbReference type="Gene3D" id="1.10.210.10">
    <property type="entry name" value="Secretoglobin"/>
    <property type="match status" value="1"/>
</dbReference>
<dbReference type="PROSITE" id="PS51311">
    <property type="entry name" value="SCGB"/>
    <property type="match status" value="1"/>
</dbReference>